<reference evidence="1" key="2">
    <citation type="journal article" date="2022" name="Microbiol. Resour. Announc.">
        <title>Metagenome Sequencing to Explore Phylogenomics of Terrestrial Cyanobacteria.</title>
        <authorList>
            <person name="Ward R.D."/>
            <person name="Stajich J.E."/>
            <person name="Johansen J.R."/>
            <person name="Huntemann M."/>
            <person name="Clum A."/>
            <person name="Foster B."/>
            <person name="Foster B."/>
            <person name="Roux S."/>
            <person name="Palaniappan K."/>
            <person name="Varghese N."/>
            <person name="Mukherjee S."/>
            <person name="Reddy T.B.K."/>
            <person name="Daum C."/>
            <person name="Copeland A."/>
            <person name="Chen I.A."/>
            <person name="Ivanova N.N."/>
            <person name="Kyrpides N.C."/>
            <person name="Shapiro N."/>
            <person name="Eloe-Fadrosh E.A."/>
            <person name="Pietrasiak N."/>
        </authorList>
    </citation>
    <scope>NUCLEOTIDE SEQUENCE</scope>
    <source>
        <strain evidence="1">GSE-NOS-MK-12-04C</strain>
    </source>
</reference>
<dbReference type="Proteomes" id="UP000729701">
    <property type="component" value="Unassembled WGS sequence"/>
</dbReference>
<dbReference type="EMBL" id="JAHHGZ010000012">
    <property type="protein sequence ID" value="MBW4668348.1"/>
    <property type="molecule type" value="Genomic_DNA"/>
</dbReference>
<organism evidence="1 2">
    <name type="scientific">Cyanomargarita calcarea GSE-NOS-MK-12-04C</name>
    <dbReference type="NCBI Taxonomy" id="2839659"/>
    <lineage>
        <taxon>Bacteria</taxon>
        <taxon>Bacillati</taxon>
        <taxon>Cyanobacteriota</taxon>
        <taxon>Cyanophyceae</taxon>
        <taxon>Nostocales</taxon>
        <taxon>Cyanomargaritaceae</taxon>
        <taxon>Cyanomargarita</taxon>
    </lineage>
</organism>
<dbReference type="AlphaFoldDB" id="A0A951QNQ4"/>
<evidence type="ECO:0000313" key="1">
    <source>
        <dbReference type="EMBL" id="MBW4668348.1"/>
    </source>
</evidence>
<gene>
    <name evidence="1" type="ORF">KME60_13205</name>
</gene>
<protein>
    <submittedName>
        <fullName evidence="1">Uncharacterized protein</fullName>
    </submittedName>
</protein>
<proteinExistence type="predicted"/>
<reference evidence="1" key="1">
    <citation type="submission" date="2021-05" db="EMBL/GenBank/DDBJ databases">
        <authorList>
            <person name="Pietrasiak N."/>
            <person name="Ward R."/>
            <person name="Stajich J.E."/>
            <person name="Kurbessoian T."/>
        </authorList>
    </citation>
    <scope>NUCLEOTIDE SEQUENCE</scope>
    <source>
        <strain evidence="1">GSE-NOS-MK-12-04C</strain>
    </source>
</reference>
<name>A0A951QNQ4_9CYAN</name>
<sequence length="66" mass="7527">MSKRSRIAWPIYLFLLCLVVNVQALKDLHRLIDDGEINEEGITEELGATLVRNLSRNIATIIASYR</sequence>
<accession>A0A951QNQ4</accession>
<evidence type="ECO:0000313" key="2">
    <source>
        <dbReference type="Proteomes" id="UP000729701"/>
    </source>
</evidence>
<comment type="caution">
    <text evidence="1">The sequence shown here is derived from an EMBL/GenBank/DDBJ whole genome shotgun (WGS) entry which is preliminary data.</text>
</comment>